<feature type="transmembrane region" description="Helical" evidence="1">
    <location>
        <begin position="150"/>
        <end position="167"/>
    </location>
</feature>
<dbReference type="OrthoDB" id="7949130at2"/>
<evidence type="ECO:0000256" key="1">
    <source>
        <dbReference type="SAM" id="Phobius"/>
    </source>
</evidence>
<dbReference type="RefSeq" id="WP_052452981.1">
    <property type="nucleotide sequence ID" value="NZ_CP004393.1"/>
</dbReference>
<keyword evidence="1" id="KW-0812">Transmembrane</keyword>
<feature type="transmembrane region" description="Helical" evidence="1">
    <location>
        <begin position="37"/>
        <end position="55"/>
    </location>
</feature>
<dbReference type="InterPro" id="IPR010331">
    <property type="entry name" value="ExoD"/>
</dbReference>
<dbReference type="Proteomes" id="UP000031521">
    <property type="component" value="Chromosome"/>
</dbReference>
<gene>
    <name evidence="2" type="ORF">P73_0302</name>
</gene>
<evidence type="ECO:0000313" key="3">
    <source>
        <dbReference type="Proteomes" id="UP000031521"/>
    </source>
</evidence>
<dbReference type="Pfam" id="PF06055">
    <property type="entry name" value="ExoD"/>
    <property type="match status" value="1"/>
</dbReference>
<dbReference type="PANTHER" id="PTHR41795">
    <property type="entry name" value="EXOPOLYSACCHARIDE SYNTHESIS PROTEIN"/>
    <property type="match status" value="1"/>
</dbReference>
<dbReference type="EMBL" id="CP004393">
    <property type="protein sequence ID" value="AJE45017.1"/>
    <property type="molecule type" value="Genomic_DNA"/>
</dbReference>
<protein>
    <submittedName>
        <fullName evidence="2">Molybdate ABC transporter permease</fullName>
    </submittedName>
</protein>
<dbReference type="KEGG" id="cid:P73_0302"/>
<accession>A0A0B5DXP2</accession>
<keyword evidence="1" id="KW-0472">Membrane</keyword>
<keyword evidence="3" id="KW-1185">Reference proteome</keyword>
<name>A0A0B5DXP2_9RHOB</name>
<dbReference type="AlphaFoldDB" id="A0A0B5DXP2"/>
<feature type="transmembrane region" description="Helical" evidence="1">
    <location>
        <begin position="61"/>
        <end position="82"/>
    </location>
</feature>
<reference evidence="2 3" key="1">
    <citation type="journal article" date="2014" name="Int. J. Syst. Evol. Microbiol.">
        <title>Celeribacter indicus sp. nov., a polycyclic aromatic hydrocarbon-degrading bacterium from deep-sea sediment and reclassification of Huaishuia halophila as Celeribacter halophilus comb. nov.</title>
        <authorList>
            <person name="Lai Q."/>
            <person name="Cao J."/>
            <person name="Yuan J."/>
            <person name="Li F."/>
            <person name="Shao Z."/>
        </authorList>
    </citation>
    <scope>NUCLEOTIDE SEQUENCE [LARGE SCALE GENOMIC DNA]</scope>
    <source>
        <strain evidence="2">P73</strain>
    </source>
</reference>
<dbReference type="PANTHER" id="PTHR41795:SF1">
    <property type="entry name" value="EXOPOLYSACCHARIDE SYNTHESIS PROTEIN"/>
    <property type="match status" value="1"/>
</dbReference>
<dbReference type="PIRSF" id="PIRSF033239">
    <property type="entry name" value="ExoD"/>
    <property type="match status" value="1"/>
</dbReference>
<organism evidence="2 3">
    <name type="scientific">Celeribacter indicus</name>
    <dbReference type="NCBI Taxonomy" id="1208324"/>
    <lineage>
        <taxon>Bacteria</taxon>
        <taxon>Pseudomonadati</taxon>
        <taxon>Pseudomonadota</taxon>
        <taxon>Alphaproteobacteria</taxon>
        <taxon>Rhodobacterales</taxon>
        <taxon>Roseobacteraceae</taxon>
        <taxon>Celeribacter</taxon>
    </lineage>
</organism>
<feature type="transmembrane region" description="Helical" evidence="1">
    <location>
        <begin position="126"/>
        <end position="144"/>
    </location>
</feature>
<dbReference type="HOGENOM" id="CLU_093444_1_0_5"/>
<proteinExistence type="predicted"/>
<sequence length="197" mass="21258">MPEIRTVNDILTALDHACSGDAVTVDLILDEIGHSSFAPALLVPALLLVSPLSGIPGMPTVGSVIMLLFAIQAILGVDHLWLPGVIRRRQLPCGRVSNAVGWLRKPAEWIDRRTGRRIAVLARPPWNNLVYVTIVLLCMIIPFLELLPMVTSVACFAISLFMIGIMVRDGLLVLFGYATVAGFAVAVVLLTQKLAGL</sequence>
<dbReference type="STRING" id="1208324.P73_0302"/>
<keyword evidence="1" id="KW-1133">Transmembrane helix</keyword>
<feature type="transmembrane region" description="Helical" evidence="1">
    <location>
        <begin position="174"/>
        <end position="195"/>
    </location>
</feature>
<evidence type="ECO:0000313" key="2">
    <source>
        <dbReference type="EMBL" id="AJE45017.1"/>
    </source>
</evidence>